<dbReference type="EMBL" id="VSSQ01009626">
    <property type="protein sequence ID" value="MPM42161.1"/>
    <property type="molecule type" value="Genomic_DNA"/>
</dbReference>
<name>A0A644ZQK0_9ZZZZ</name>
<organism evidence="1">
    <name type="scientific">bioreactor metagenome</name>
    <dbReference type="NCBI Taxonomy" id="1076179"/>
    <lineage>
        <taxon>unclassified sequences</taxon>
        <taxon>metagenomes</taxon>
        <taxon>ecological metagenomes</taxon>
    </lineage>
</organism>
<gene>
    <name evidence="1" type="ORF">SDC9_88823</name>
</gene>
<sequence>MRVHECKVCKQYRTEGLGIGNGRGVAENDILQNAFKGVPHRKDAQPSLTGSEFLNQLGHRLKLVGKVVVGKHHALWITGGATSEDDCCNLFNGTLLAFFLYLDGNLAIIEQASALIDEVLVEQDFHSFREDDVFKLCRRELPVHDYEGFQLRKLVN</sequence>
<protein>
    <submittedName>
        <fullName evidence="1">Uncharacterized protein</fullName>
    </submittedName>
</protein>
<comment type="caution">
    <text evidence="1">The sequence shown here is derived from an EMBL/GenBank/DDBJ whole genome shotgun (WGS) entry which is preliminary data.</text>
</comment>
<reference evidence="1" key="1">
    <citation type="submission" date="2019-08" db="EMBL/GenBank/DDBJ databases">
        <authorList>
            <person name="Kucharzyk K."/>
            <person name="Murdoch R.W."/>
            <person name="Higgins S."/>
            <person name="Loffler F."/>
        </authorList>
    </citation>
    <scope>NUCLEOTIDE SEQUENCE</scope>
</reference>
<evidence type="ECO:0000313" key="1">
    <source>
        <dbReference type="EMBL" id="MPM42161.1"/>
    </source>
</evidence>
<accession>A0A644ZQK0</accession>
<dbReference type="AlphaFoldDB" id="A0A644ZQK0"/>
<proteinExistence type="predicted"/>